<dbReference type="GO" id="GO:0045333">
    <property type="term" value="P:cellular respiration"/>
    <property type="evidence" value="ECO:0007669"/>
    <property type="project" value="InterPro"/>
</dbReference>
<dbReference type="GO" id="GO:0048039">
    <property type="term" value="F:ubiquinone binding"/>
    <property type="evidence" value="ECO:0007669"/>
    <property type="project" value="InterPro"/>
</dbReference>
<dbReference type="Proteomes" id="UP000295399">
    <property type="component" value="Unassembled WGS sequence"/>
</dbReference>
<reference evidence="3 4" key="1">
    <citation type="submission" date="2019-03" db="EMBL/GenBank/DDBJ databases">
        <title>Genomic Encyclopedia of Type Strains, Phase IV (KMG-IV): sequencing the most valuable type-strain genomes for metagenomic binning, comparative biology and taxonomic classification.</title>
        <authorList>
            <person name="Goeker M."/>
        </authorList>
    </citation>
    <scope>NUCLEOTIDE SEQUENCE [LARGE SCALE GENOMIC DNA]</scope>
    <source>
        <strain evidence="3 4">DSM 2132</strain>
    </source>
</reference>
<dbReference type="Pfam" id="PF03364">
    <property type="entry name" value="Polyketide_cyc"/>
    <property type="match status" value="1"/>
</dbReference>
<dbReference type="PANTHER" id="PTHR12901:SF10">
    <property type="entry name" value="COENZYME Q-BINDING PROTEIN COQ10, MITOCHONDRIAL"/>
    <property type="match status" value="1"/>
</dbReference>
<evidence type="ECO:0000256" key="1">
    <source>
        <dbReference type="ARBA" id="ARBA00008918"/>
    </source>
</evidence>
<feature type="domain" description="Coenzyme Q-binding protein COQ10 START" evidence="2">
    <location>
        <begin position="11"/>
        <end position="133"/>
    </location>
</feature>
<dbReference type="RefSeq" id="WP_132708570.1">
    <property type="nucleotide sequence ID" value="NZ_JACIGF010000006.1"/>
</dbReference>
<dbReference type="InterPro" id="IPR023393">
    <property type="entry name" value="START-like_dom_sf"/>
</dbReference>
<dbReference type="InterPro" id="IPR005031">
    <property type="entry name" value="COQ10_START"/>
</dbReference>
<keyword evidence="4" id="KW-1185">Reference proteome</keyword>
<organism evidence="3 4">
    <name type="scientific">Rhodothalassium salexigens DSM 2132</name>
    <dbReference type="NCBI Taxonomy" id="1188247"/>
    <lineage>
        <taxon>Bacteria</taxon>
        <taxon>Pseudomonadati</taxon>
        <taxon>Pseudomonadota</taxon>
        <taxon>Alphaproteobacteria</taxon>
        <taxon>Rhodothalassiales</taxon>
        <taxon>Rhodothalassiaceae</taxon>
        <taxon>Rhodothalassium</taxon>
    </lineage>
</organism>
<dbReference type="AlphaFoldDB" id="A0A4R2PGZ9"/>
<gene>
    <name evidence="3" type="ORF">EV659_10662</name>
</gene>
<proteinExistence type="inferred from homology"/>
<dbReference type="CDD" id="cd07813">
    <property type="entry name" value="COQ10p_like"/>
    <property type="match status" value="1"/>
</dbReference>
<dbReference type="InterPro" id="IPR044996">
    <property type="entry name" value="COQ10-like"/>
</dbReference>
<dbReference type="SUPFAM" id="SSF55961">
    <property type="entry name" value="Bet v1-like"/>
    <property type="match status" value="1"/>
</dbReference>
<accession>A0A4R2PGZ9</accession>
<sequence length="150" mass="17964">MATLSLARDVTFPRDHVYDIVADVARYPDFLPGFQAVRVEGHRGHELIVRQSLGLKGLRQTFRTYATFDRPNWIRIRTTERPFRTLDQVWRFEEPKSHQTRVRLDVEYTFSDPLVKRFSERLFPFLMRQSMDAFIDRARRTDPRRAGHNR</sequence>
<dbReference type="InParanoid" id="A0A4R2PGZ9"/>
<name>A0A4R2PGZ9_RHOSA</name>
<evidence type="ECO:0000259" key="2">
    <source>
        <dbReference type="Pfam" id="PF03364"/>
    </source>
</evidence>
<dbReference type="PANTHER" id="PTHR12901">
    <property type="entry name" value="SPERM PROTEIN HOMOLOG"/>
    <property type="match status" value="1"/>
</dbReference>
<comment type="caution">
    <text evidence="3">The sequence shown here is derived from an EMBL/GenBank/DDBJ whole genome shotgun (WGS) entry which is preliminary data.</text>
</comment>
<protein>
    <submittedName>
        <fullName evidence="3">Coenzyme Q-binding protein COQ10</fullName>
    </submittedName>
</protein>
<dbReference type="Gene3D" id="3.30.530.20">
    <property type="match status" value="1"/>
</dbReference>
<comment type="similarity">
    <text evidence="1">Belongs to the ribosome association toxin RatA family.</text>
</comment>
<dbReference type="EMBL" id="SLXO01000006">
    <property type="protein sequence ID" value="TCP33904.1"/>
    <property type="molecule type" value="Genomic_DNA"/>
</dbReference>
<evidence type="ECO:0000313" key="3">
    <source>
        <dbReference type="EMBL" id="TCP33904.1"/>
    </source>
</evidence>
<evidence type="ECO:0000313" key="4">
    <source>
        <dbReference type="Proteomes" id="UP000295399"/>
    </source>
</evidence>
<dbReference type="OrthoDB" id="9804759at2"/>